<dbReference type="AlphaFoldDB" id="G9XEE2"/>
<dbReference type="GO" id="GO:0009307">
    <property type="term" value="P:DNA restriction-modification system"/>
    <property type="evidence" value="ECO:0007669"/>
    <property type="project" value="InterPro"/>
</dbReference>
<dbReference type="HOGENOM" id="CLU_063430_0_0_9"/>
<dbReference type="NCBIfam" id="TIGR00571">
    <property type="entry name" value="dam"/>
    <property type="match status" value="1"/>
</dbReference>
<dbReference type="InterPro" id="IPR023095">
    <property type="entry name" value="Ade_MeTrfase_dom_2"/>
</dbReference>
<dbReference type="Proteomes" id="UP000003379">
    <property type="component" value="Unassembled WGS sequence"/>
</dbReference>
<name>G9XEE2_9FIRM</name>
<dbReference type="GO" id="GO:0032259">
    <property type="term" value="P:methylation"/>
    <property type="evidence" value="ECO:0007669"/>
    <property type="project" value="UniProtKB-KW"/>
</dbReference>
<evidence type="ECO:0000313" key="9">
    <source>
        <dbReference type="Proteomes" id="UP000003379"/>
    </source>
</evidence>
<dbReference type="RefSeq" id="WP_009528704.1">
    <property type="nucleotide sequence ID" value="NZ_JH414597.1"/>
</dbReference>
<dbReference type="Gene3D" id="1.10.1020.10">
    <property type="entry name" value="Adenine-specific Methyltransferase, Domain 2"/>
    <property type="match status" value="1"/>
</dbReference>
<dbReference type="GO" id="GO:0009007">
    <property type="term" value="F:site-specific DNA-methyltransferase (adenine-specific) activity"/>
    <property type="evidence" value="ECO:0007669"/>
    <property type="project" value="UniProtKB-EC"/>
</dbReference>
<dbReference type="InterPro" id="IPR012263">
    <property type="entry name" value="M_m6A_EcoRV"/>
</dbReference>
<reference evidence="8 9" key="1">
    <citation type="submission" date="2011-08" db="EMBL/GenBank/DDBJ databases">
        <title>The Genome Sequence of Eubacteriaceae bacterium CM5.</title>
        <authorList>
            <consortium name="The Broad Institute Genome Sequencing Platform"/>
            <person name="Earl A."/>
            <person name="Ward D."/>
            <person name="Feldgarden M."/>
            <person name="Gevers D."/>
            <person name="Sizova M."/>
            <person name="Hazen A."/>
            <person name="Epstein S."/>
            <person name="Young S.K."/>
            <person name="Zeng Q."/>
            <person name="Gargeya S."/>
            <person name="Fitzgerald M."/>
            <person name="Haas B."/>
            <person name="Abouelleil A."/>
            <person name="Alvarado L."/>
            <person name="Arachchi H.M."/>
            <person name="Berlin A."/>
            <person name="Brown A."/>
            <person name="Chapman S.B."/>
            <person name="Chen Z."/>
            <person name="Dunbar C."/>
            <person name="Freedman E."/>
            <person name="Gearin G."/>
            <person name="Gellesch M."/>
            <person name="Goldberg J."/>
            <person name="Griggs A."/>
            <person name="Gujja S."/>
            <person name="Heiman D."/>
            <person name="Howarth C."/>
            <person name="Larson L."/>
            <person name="Lui A."/>
            <person name="MacDonald P.J.P."/>
            <person name="Montmayeur A."/>
            <person name="Murphy C."/>
            <person name="Neiman D."/>
            <person name="Pearson M."/>
            <person name="Priest M."/>
            <person name="Roberts A."/>
            <person name="Saif S."/>
            <person name="Shea T."/>
            <person name="Shenoy N."/>
            <person name="Sisk P."/>
            <person name="Stolte C."/>
            <person name="Sykes S."/>
            <person name="Wortman J."/>
            <person name="Nusbaum C."/>
            <person name="Birren B."/>
        </authorList>
    </citation>
    <scope>NUCLEOTIDE SEQUENCE [LARGE SCALE GENOMIC DNA]</scope>
    <source>
        <strain evidence="8 9">CM5</strain>
    </source>
</reference>
<dbReference type="PIRSF" id="PIRSF000398">
    <property type="entry name" value="M_m6A_EcoRV"/>
    <property type="match status" value="1"/>
</dbReference>
<dbReference type="Gene3D" id="3.40.50.150">
    <property type="entry name" value="Vaccinia Virus protein VP39"/>
    <property type="match status" value="1"/>
</dbReference>
<evidence type="ECO:0000313" key="8">
    <source>
        <dbReference type="EMBL" id="EHL18800.1"/>
    </source>
</evidence>
<dbReference type="GO" id="GO:0043565">
    <property type="term" value="F:sequence-specific DNA binding"/>
    <property type="evidence" value="ECO:0007669"/>
    <property type="project" value="TreeGrafter"/>
</dbReference>
<sequence>MEFIKVKENIELGIYKKDNSIIYSKTEISQLSNSKNTVKPFLKWAGGKNQLLNEIEKYYPFENGIKKYAEPFVGGGAVLFDILNKYDLEEIYISDINEELINTYTMIREHIDELIQKLFIMQDEFIPIENSDRKIYYSKKREKFNFLKLNNSIEDDIEKAAIMIFLNKTCFNGLYRVNKKGFFNVPMGDYKNPMICDEDNLRLVSEKLNNIKIESGDYRKSEKFIDKNTFVYIDPPYRPLTRNSGFIAYSQTSFDDKQQIRLSEFINFISKNGAKVLLSNSDPKNIDEKDDFFDNIYSKYKIRRVEATRMINSKASARGKIKELLISNY</sequence>
<organism evidence="8 9">
    <name type="scientific">Peptoanaerobacter stomatis</name>
    <dbReference type="NCBI Taxonomy" id="796937"/>
    <lineage>
        <taxon>Bacteria</taxon>
        <taxon>Bacillati</taxon>
        <taxon>Bacillota</taxon>
        <taxon>Clostridia</taxon>
        <taxon>Peptostreptococcales</taxon>
        <taxon>Filifactoraceae</taxon>
        <taxon>Peptoanaerobacter</taxon>
    </lineage>
</organism>
<dbReference type="PANTHER" id="PTHR30481">
    <property type="entry name" value="DNA ADENINE METHYLASE"/>
    <property type="match status" value="1"/>
</dbReference>
<feature type="binding site" evidence="7">
    <location>
        <position position="44"/>
    </location>
    <ligand>
        <name>S-adenosyl-L-methionine</name>
        <dbReference type="ChEBI" id="CHEBI:59789"/>
    </ligand>
</feature>
<dbReference type="GO" id="GO:0006298">
    <property type="term" value="P:mismatch repair"/>
    <property type="evidence" value="ECO:0007669"/>
    <property type="project" value="TreeGrafter"/>
</dbReference>
<dbReference type="EMBL" id="AFZG01000041">
    <property type="protein sequence ID" value="EHL18800.1"/>
    <property type="molecule type" value="Genomic_DNA"/>
</dbReference>
<feature type="binding site" evidence="7">
    <location>
        <position position="234"/>
    </location>
    <ligand>
        <name>S-adenosyl-L-methionine</name>
        <dbReference type="ChEBI" id="CHEBI:59789"/>
    </ligand>
</feature>
<proteinExistence type="inferred from homology"/>
<comment type="caution">
    <text evidence="8">The sequence shown here is derived from an EMBL/GenBank/DDBJ whole genome shotgun (WGS) entry which is preliminary data.</text>
</comment>
<dbReference type="Pfam" id="PF02086">
    <property type="entry name" value="MethyltransfD12"/>
    <property type="match status" value="1"/>
</dbReference>
<evidence type="ECO:0000256" key="7">
    <source>
        <dbReference type="PIRSR" id="PIRSR000398-1"/>
    </source>
</evidence>
<dbReference type="InterPro" id="IPR029063">
    <property type="entry name" value="SAM-dependent_MTases_sf"/>
</dbReference>
<feature type="binding site" evidence="7">
    <location>
        <position position="48"/>
    </location>
    <ligand>
        <name>S-adenosyl-L-methionine</name>
        <dbReference type="ChEBI" id="CHEBI:59789"/>
    </ligand>
</feature>
<comment type="catalytic activity">
    <reaction evidence="6">
        <text>a 2'-deoxyadenosine in DNA + S-adenosyl-L-methionine = an N(6)-methyl-2'-deoxyadenosine in DNA + S-adenosyl-L-homocysteine + H(+)</text>
        <dbReference type="Rhea" id="RHEA:15197"/>
        <dbReference type="Rhea" id="RHEA-COMP:12418"/>
        <dbReference type="Rhea" id="RHEA-COMP:12419"/>
        <dbReference type="ChEBI" id="CHEBI:15378"/>
        <dbReference type="ChEBI" id="CHEBI:57856"/>
        <dbReference type="ChEBI" id="CHEBI:59789"/>
        <dbReference type="ChEBI" id="CHEBI:90615"/>
        <dbReference type="ChEBI" id="CHEBI:90616"/>
        <dbReference type="EC" id="2.1.1.72"/>
    </reaction>
</comment>
<evidence type="ECO:0000256" key="6">
    <source>
        <dbReference type="ARBA" id="ARBA00047942"/>
    </source>
</evidence>
<dbReference type="SUPFAM" id="SSF53335">
    <property type="entry name" value="S-adenosyl-L-methionine-dependent methyltransferases"/>
    <property type="match status" value="1"/>
</dbReference>
<dbReference type="PRINTS" id="PR00505">
    <property type="entry name" value="D12N6MTFRASE"/>
</dbReference>
<evidence type="ECO:0000256" key="5">
    <source>
        <dbReference type="ARBA" id="ARBA00022691"/>
    </source>
</evidence>
<evidence type="ECO:0000256" key="2">
    <source>
        <dbReference type="ARBA" id="ARBA00011900"/>
    </source>
</evidence>
<accession>G9XEE2</accession>
<evidence type="ECO:0000256" key="4">
    <source>
        <dbReference type="ARBA" id="ARBA00022679"/>
    </source>
</evidence>
<dbReference type="InterPro" id="IPR012327">
    <property type="entry name" value="MeTrfase_D12"/>
</dbReference>
<dbReference type="EC" id="2.1.1.72" evidence="2"/>
<keyword evidence="3" id="KW-0489">Methyltransferase</keyword>
<comment type="similarity">
    <text evidence="1">Belongs to the N(4)/N(6)-methyltransferase family.</text>
</comment>
<keyword evidence="5" id="KW-0949">S-adenosyl-L-methionine</keyword>
<evidence type="ECO:0000256" key="1">
    <source>
        <dbReference type="ARBA" id="ARBA00006594"/>
    </source>
</evidence>
<keyword evidence="4" id="KW-0808">Transferase</keyword>
<dbReference type="PANTHER" id="PTHR30481:SF3">
    <property type="entry name" value="DNA ADENINE METHYLASE"/>
    <property type="match status" value="1"/>
</dbReference>
<evidence type="ECO:0000256" key="3">
    <source>
        <dbReference type="ARBA" id="ARBA00022603"/>
    </source>
</evidence>
<feature type="binding site" evidence="7">
    <location>
        <position position="95"/>
    </location>
    <ligand>
        <name>S-adenosyl-L-methionine</name>
        <dbReference type="ChEBI" id="CHEBI:59789"/>
    </ligand>
</feature>
<dbReference type="GO" id="GO:1904047">
    <property type="term" value="F:S-adenosyl-L-methionine binding"/>
    <property type="evidence" value="ECO:0007669"/>
    <property type="project" value="TreeGrafter"/>
</dbReference>
<protein>
    <recommendedName>
        <fullName evidence="2">site-specific DNA-methyltransferase (adenine-specific)</fullName>
        <ecNumber evidence="2">2.1.1.72</ecNumber>
    </recommendedName>
</protein>
<gene>
    <name evidence="8" type="ORF">HMPREF9628_00486</name>
</gene>